<dbReference type="SUPFAM" id="SSF48403">
    <property type="entry name" value="Ankyrin repeat"/>
    <property type="match status" value="1"/>
</dbReference>
<dbReference type="Proteomes" id="UP001558652">
    <property type="component" value="Unassembled WGS sequence"/>
</dbReference>
<dbReference type="InterPro" id="IPR036770">
    <property type="entry name" value="Ankyrin_rpt-contain_sf"/>
</dbReference>
<dbReference type="EMBL" id="JBFDAA010000004">
    <property type="protein sequence ID" value="KAL1138140.1"/>
    <property type="molecule type" value="Genomic_DNA"/>
</dbReference>
<dbReference type="PANTHER" id="PTHR24172:SF4">
    <property type="entry name" value="ANK_REP_REGION DOMAIN-CONTAINING PROTEIN"/>
    <property type="match status" value="1"/>
</dbReference>
<reference evidence="1 2" key="1">
    <citation type="submission" date="2024-07" db="EMBL/GenBank/DDBJ databases">
        <title>Chromosome-level genome assembly of the water stick insect Ranatra chinensis (Heteroptera: Nepidae).</title>
        <authorList>
            <person name="Liu X."/>
        </authorList>
    </citation>
    <scope>NUCLEOTIDE SEQUENCE [LARGE SCALE GENOMIC DNA]</scope>
    <source>
        <strain evidence="1">Cailab_2021Rc</strain>
        <tissue evidence="1">Muscle</tissue>
    </source>
</reference>
<protein>
    <submittedName>
        <fullName evidence="1">Uncharacterized protein</fullName>
    </submittedName>
</protein>
<keyword evidence="2" id="KW-1185">Reference proteome</keyword>
<proteinExistence type="predicted"/>
<dbReference type="PANTHER" id="PTHR24172">
    <property type="entry name" value="ANK_REP_REGION DOMAIN-CONTAINING PROTEIN"/>
    <property type="match status" value="1"/>
</dbReference>
<evidence type="ECO:0000313" key="1">
    <source>
        <dbReference type="EMBL" id="KAL1138140.1"/>
    </source>
</evidence>
<name>A0ABD0YQ84_9HEMI</name>
<comment type="caution">
    <text evidence="1">The sequence shown here is derived from an EMBL/GenBank/DDBJ whole genome shotgun (WGS) entry which is preliminary data.</text>
</comment>
<sequence>MHFAAARTHSRNAFFQFLQDADANIGLRDELYRTVRDIAEQINITENVQSIDKYVVSLAARAENNKLTELMLEGYDHILDAEDDGVNIIDVSRQRENNSTVSLLSVITTFEERRDKLHRAVRFGSLGQVIDAFQAGNSKMLAIAKNQQSRCCLHIAVLMQQEKITEHIASKYKETLHVGDNLMRTALHYAMAVEKVETLAGTLINAGAQRLLKDLKGRQPSYYFMNKTDILKLQEEEEALRV</sequence>
<evidence type="ECO:0000313" key="2">
    <source>
        <dbReference type="Proteomes" id="UP001558652"/>
    </source>
</evidence>
<organism evidence="1 2">
    <name type="scientific">Ranatra chinensis</name>
    <dbReference type="NCBI Taxonomy" id="642074"/>
    <lineage>
        <taxon>Eukaryota</taxon>
        <taxon>Metazoa</taxon>
        <taxon>Ecdysozoa</taxon>
        <taxon>Arthropoda</taxon>
        <taxon>Hexapoda</taxon>
        <taxon>Insecta</taxon>
        <taxon>Pterygota</taxon>
        <taxon>Neoptera</taxon>
        <taxon>Paraneoptera</taxon>
        <taxon>Hemiptera</taxon>
        <taxon>Heteroptera</taxon>
        <taxon>Panheteroptera</taxon>
        <taxon>Nepomorpha</taxon>
        <taxon>Nepidae</taxon>
        <taxon>Ranatrinae</taxon>
        <taxon>Ranatra</taxon>
    </lineage>
</organism>
<gene>
    <name evidence="1" type="ORF">AAG570_009832</name>
</gene>
<accession>A0ABD0YQ84</accession>
<dbReference type="Gene3D" id="1.25.40.20">
    <property type="entry name" value="Ankyrin repeat-containing domain"/>
    <property type="match status" value="1"/>
</dbReference>
<dbReference type="AlphaFoldDB" id="A0ABD0YQ84"/>